<reference evidence="2" key="1">
    <citation type="journal article" date="2020" name="Nat. Commun.">
        <title>Large-scale genome sequencing of mycorrhizal fungi provides insights into the early evolution of symbiotic traits.</title>
        <authorList>
            <person name="Miyauchi S."/>
            <person name="Kiss E."/>
            <person name="Kuo A."/>
            <person name="Drula E."/>
            <person name="Kohler A."/>
            <person name="Sanchez-Garcia M."/>
            <person name="Morin E."/>
            <person name="Andreopoulos B."/>
            <person name="Barry K.W."/>
            <person name="Bonito G."/>
            <person name="Buee M."/>
            <person name="Carver A."/>
            <person name="Chen C."/>
            <person name="Cichocki N."/>
            <person name="Clum A."/>
            <person name="Culley D."/>
            <person name="Crous P.W."/>
            <person name="Fauchery L."/>
            <person name="Girlanda M."/>
            <person name="Hayes R.D."/>
            <person name="Keri Z."/>
            <person name="LaButti K."/>
            <person name="Lipzen A."/>
            <person name="Lombard V."/>
            <person name="Magnuson J."/>
            <person name="Maillard F."/>
            <person name="Murat C."/>
            <person name="Nolan M."/>
            <person name="Ohm R.A."/>
            <person name="Pangilinan J."/>
            <person name="Pereira M.F."/>
            <person name="Perotto S."/>
            <person name="Peter M."/>
            <person name="Pfister S."/>
            <person name="Riley R."/>
            <person name="Sitrit Y."/>
            <person name="Stielow J.B."/>
            <person name="Szollosi G."/>
            <person name="Zifcakova L."/>
            <person name="Stursova M."/>
            <person name="Spatafora J.W."/>
            <person name="Tedersoo L."/>
            <person name="Vaario L.M."/>
            <person name="Yamada A."/>
            <person name="Yan M."/>
            <person name="Wang P."/>
            <person name="Xu J."/>
            <person name="Bruns T."/>
            <person name="Baldrian P."/>
            <person name="Vilgalys R."/>
            <person name="Dunand C."/>
            <person name="Henrissat B."/>
            <person name="Grigoriev I.V."/>
            <person name="Hibbett D."/>
            <person name="Nagy L.G."/>
            <person name="Martin F.M."/>
        </authorList>
    </citation>
    <scope>NUCLEOTIDE SEQUENCE</scope>
    <source>
        <strain evidence="2">UP504</strain>
    </source>
</reference>
<feature type="region of interest" description="Disordered" evidence="1">
    <location>
        <begin position="186"/>
        <end position="209"/>
    </location>
</feature>
<dbReference type="EMBL" id="MU129081">
    <property type="protein sequence ID" value="KAF9507425.1"/>
    <property type="molecule type" value="Genomic_DNA"/>
</dbReference>
<evidence type="ECO:0000313" key="2">
    <source>
        <dbReference type="EMBL" id="KAF9507425.1"/>
    </source>
</evidence>
<feature type="compositionally biased region" description="Low complexity" evidence="1">
    <location>
        <begin position="198"/>
        <end position="209"/>
    </location>
</feature>
<protein>
    <submittedName>
        <fullName evidence="2">Uncharacterized protein</fullName>
    </submittedName>
</protein>
<organism evidence="2 3">
    <name type="scientific">Hydnum rufescens UP504</name>
    <dbReference type="NCBI Taxonomy" id="1448309"/>
    <lineage>
        <taxon>Eukaryota</taxon>
        <taxon>Fungi</taxon>
        <taxon>Dikarya</taxon>
        <taxon>Basidiomycota</taxon>
        <taxon>Agaricomycotina</taxon>
        <taxon>Agaricomycetes</taxon>
        <taxon>Cantharellales</taxon>
        <taxon>Hydnaceae</taxon>
        <taxon>Hydnum</taxon>
    </lineage>
</organism>
<accession>A0A9P6AKA1</accession>
<comment type="caution">
    <text evidence="2">The sequence shown here is derived from an EMBL/GenBank/DDBJ whole genome shotgun (WGS) entry which is preliminary data.</text>
</comment>
<dbReference type="AlphaFoldDB" id="A0A9P6AKA1"/>
<keyword evidence="3" id="KW-1185">Reference proteome</keyword>
<name>A0A9P6AKA1_9AGAM</name>
<evidence type="ECO:0000256" key="1">
    <source>
        <dbReference type="SAM" id="MobiDB-lite"/>
    </source>
</evidence>
<sequence length="365" mass="39494">MALSFFHNESDFLRGGRHLGCRVLYGRTLGPKSSPLRVFAPTSQPSFKGVGRFPGSPRWFSFPQGPVTGPSSFPSRVQSSTRAALPAHGRGGDSANILGSLALTDTFTSSSRCVSFLLVVPWCIRMWVLSGELSPVRQAAPLPPGAATIHPTHTMNVLWPCTAPEEGFAPFRLPLSYEAGLRPRNVHGTEECRPEGPPTVSGGASSSPSYPFPPSAIPLGLFGPTTFLTASSQFFASRCGHDSSTFIMLLCFSALLVRCLSFLVREQWVHGPQVPLIFPFTITDTLELWLAELRLQGFSLGHPDFMGGLFCQPTMSDTRHRFLAVVGRGAFRRTGHHGPGSYEDHVPVFTSVRCSLAFGDVTTSA</sequence>
<evidence type="ECO:0000313" key="3">
    <source>
        <dbReference type="Proteomes" id="UP000886523"/>
    </source>
</evidence>
<dbReference type="Proteomes" id="UP000886523">
    <property type="component" value="Unassembled WGS sequence"/>
</dbReference>
<proteinExistence type="predicted"/>
<gene>
    <name evidence="2" type="ORF">BS47DRAFT_1398616</name>
</gene>